<dbReference type="EMBL" id="CAJPIN010016938">
    <property type="protein sequence ID" value="CAG2061707.1"/>
    <property type="molecule type" value="Genomic_DNA"/>
</dbReference>
<accession>A0ABN7P1R8</accession>
<keyword evidence="2" id="KW-1185">Reference proteome</keyword>
<proteinExistence type="predicted"/>
<reference evidence="1" key="1">
    <citation type="submission" date="2021-03" db="EMBL/GenBank/DDBJ databases">
        <authorList>
            <person name="Tran Van P."/>
        </authorList>
    </citation>
    <scope>NUCLEOTIDE SEQUENCE</scope>
</reference>
<evidence type="ECO:0000313" key="1">
    <source>
        <dbReference type="EMBL" id="CAG2061707.1"/>
    </source>
</evidence>
<protein>
    <submittedName>
        <fullName evidence="1">Uncharacterized protein</fullName>
    </submittedName>
</protein>
<comment type="caution">
    <text evidence="1">The sequence shown here is derived from an EMBL/GenBank/DDBJ whole genome shotgun (WGS) entry which is preliminary data.</text>
</comment>
<evidence type="ECO:0000313" key="2">
    <source>
        <dbReference type="Proteomes" id="UP001153148"/>
    </source>
</evidence>
<dbReference type="InterPro" id="IPR012340">
    <property type="entry name" value="NA-bd_OB-fold"/>
</dbReference>
<gene>
    <name evidence="1" type="ORF">TPAB3V08_LOCUS8661</name>
</gene>
<organism evidence="1 2">
    <name type="scientific">Timema podura</name>
    <name type="common">Walking stick</name>
    <dbReference type="NCBI Taxonomy" id="61482"/>
    <lineage>
        <taxon>Eukaryota</taxon>
        <taxon>Metazoa</taxon>
        <taxon>Ecdysozoa</taxon>
        <taxon>Arthropoda</taxon>
        <taxon>Hexapoda</taxon>
        <taxon>Insecta</taxon>
        <taxon>Pterygota</taxon>
        <taxon>Neoptera</taxon>
        <taxon>Polyneoptera</taxon>
        <taxon>Phasmatodea</taxon>
        <taxon>Timematodea</taxon>
        <taxon>Timematoidea</taxon>
        <taxon>Timematidae</taxon>
        <taxon>Timema</taxon>
    </lineage>
</organism>
<sequence length="221" mass="25034">MKLFGFSCFLGFRAHRQNEDLDSSKRSLERRVGVVPQDSFTELKDLLGRPVILLQNIAPTKTLGIQVTALILYAQNPISDKVELVLPRDDLTIASGTKVHIQGCESGSPDRQLKTGEGVWDRIKVDLEVNLVGDVEWRGKPMLTAQHRPICAHFLNEEHLCVEQFVHSGMWPARGWSVVREELCPNCIGLKVCRCMTVVWQRTRLYNRTRLMRSSGAPREG</sequence>
<dbReference type="Proteomes" id="UP001153148">
    <property type="component" value="Unassembled WGS sequence"/>
</dbReference>
<dbReference type="SUPFAM" id="SSF50249">
    <property type="entry name" value="Nucleic acid-binding proteins"/>
    <property type="match status" value="1"/>
</dbReference>
<feature type="non-terminal residue" evidence="1">
    <location>
        <position position="221"/>
    </location>
</feature>
<dbReference type="Gene3D" id="2.40.50.140">
    <property type="entry name" value="Nucleic acid-binding proteins"/>
    <property type="match status" value="1"/>
</dbReference>
<name>A0ABN7P1R8_TIMPD</name>